<evidence type="ECO:0000256" key="1">
    <source>
        <dbReference type="ARBA" id="ARBA00004141"/>
    </source>
</evidence>
<dbReference type="RefSeq" id="WP_119060004.1">
    <property type="nucleotide sequence ID" value="NZ_QXDF01000001.1"/>
</dbReference>
<reference evidence="6 7" key="1">
    <citation type="submission" date="2018-08" db="EMBL/GenBank/DDBJ databases">
        <title>Genomic Encyclopedia of Archaeal and Bacterial Type Strains, Phase II (KMG-II): from individual species to whole genera.</title>
        <authorList>
            <person name="Goeker M."/>
        </authorList>
    </citation>
    <scope>NUCLEOTIDE SEQUENCE [LARGE SCALE GENOMIC DNA]</scope>
    <source>
        <strain evidence="6 7">DSM 5002</strain>
    </source>
</reference>
<dbReference type="Proteomes" id="UP000266273">
    <property type="component" value="Unassembled WGS sequence"/>
</dbReference>
<evidence type="ECO:0000313" key="6">
    <source>
        <dbReference type="EMBL" id="RIA55048.1"/>
    </source>
</evidence>
<feature type="transmembrane region" description="Helical" evidence="5">
    <location>
        <begin position="55"/>
        <end position="79"/>
    </location>
</feature>
<sequence length="140" mass="14958">MAEQTYVQTPAAVRISSDWLLRLALASVFIFHGISKVQGLMAGGPVPMGHSFEVWSLVAFAEVAGGVGIILGGLLAGFMGDIITRLSGLAVVPVMLGAIVMVHWGRWSFVPSDTHPMGGMEFQVVLMLIGLYFVLRGNNE</sequence>
<protein>
    <submittedName>
        <fullName evidence="6">Putative oxidoreductase</fullName>
    </submittedName>
</protein>
<gene>
    <name evidence="6" type="ORF">BXY53_0101</name>
</gene>
<dbReference type="EMBL" id="QXDF01000001">
    <property type="protein sequence ID" value="RIA55048.1"/>
    <property type="molecule type" value="Genomic_DNA"/>
</dbReference>
<dbReference type="GO" id="GO:0016020">
    <property type="term" value="C:membrane"/>
    <property type="evidence" value="ECO:0007669"/>
    <property type="project" value="UniProtKB-SubCell"/>
</dbReference>
<feature type="transmembrane region" description="Helical" evidence="5">
    <location>
        <begin position="86"/>
        <end position="105"/>
    </location>
</feature>
<evidence type="ECO:0000256" key="2">
    <source>
        <dbReference type="ARBA" id="ARBA00022692"/>
    </source>
</evidence>
<dbReference type="Pfam" id="PF07681">
    <property type="entry name" value="DoxX"/>
    <property type="match status" value="1"/>
</dbReference>
<dbReference type="OrthoDB" id="5796801at2"/>
<dbReference type="AlphaFoldDB" id="A0A397Q1W5"/>
<feature type="transmembrane region" description="Helical" evidence="5">
    <location>
        <begin position="117"/>
        <end position="135"/>
    </location>
</feature>
<keyword evidence="3 5" id="KW-1133">Transmembrane helix</keyword>
<name>A0A397Q1W5_9HYPH</name>
<keyword evidence="7" id="KW-1185">Reference proteome</keyword>
<keyword evidence="4 5" id="KW-0472">Membrane</keyword>
<feature type="transmembrane region" description="Helical" evidence="5">
    <location>
        <begin position="19"/>
        <end position="35"/>
    </location>
</feature>
<evidence type="ECO:0000256" key="5">
    <source>
        <dbReference type="SAM" id="Phobius"/>
    </source>
</evidence>
<keyword evidence="2 5" id="KW-0812">Transmembrane</keyword>
<organism evidence="6 7">
    <name type="scientific">Dichotomicrobium thermohalophilum</name>
    <dbReference type="NCBI Taxonomy" id="933063"/>
    <lineage>
        <taxon>Bacteria</taxon>
        <taxon>Pseudomonadati</taxon>
        <taxon>Pseudomonadota</taxon>
        <taxon>Alphaproteobacteria</taxon>
        <taxon>Hyphomicrobiales</taxon>
        <taxon>Hyphomicrobiaceae</taxon>
        <taxon>Dichotomicrobium</taxon>
    </lineage>
</organism>
<comment type="caution">
    <text evidence="6">The sequence shown here is derived from an EMBL/GenBank/DDBJ whole genome shotgun (WGS) entry which is preliminary data.</text>
</comment>
<dbReference type="InterPro" id="IPR032808">
    <property type="entry name" value="DoxX"/>
</dbReference>
<accession>A0A397Q1W5</accession>
<proteinExistence type="predicted"/>
<evidence type="ECO:0000256" key="3">
    <source>
        <dbReference type="ARBA" id="ARBA00022989"/>
    </source>
</evidence>
<evidence type="ECO:0000256" key="4">
    <source>
        <dbReference type="ARBA" id="ARBA00023136"/>
    </source>
</evidence>
<evidence type="ECO:0000313" key="7">
    <source>
        <dbReference type="Proteomes" id="UP000266273"/>
    </source>
</evidence>
<comment type="subcellular location">
    <subcellularLocation>
        <location evidence="1">Membrane</location>
        <topology evidence="1">Multi-pass membrane protein</topology>
    </subcellularLocation>
</comment>